<reference evidence="1" key="1">
    <citation type="submission" date="2022-04" db="EMBL/GenBank/DDBJ databases">
        <title>Flavobacterium pygoscelis sp. nov. isolated from Chinstrap chick (Pygoscelis antarcticus).</title>
        <authorList>
            <person name="Irgang R."/>
            <person name="Poblete-Morales M."/>
            <person name="Avendano-Herrera R."/>
        </authorList>
    </citation>
    <scope>NUCLEOTIDE SEQUENCE</scope>
    <source>
        <strain evidence="1">I-SCBP12n</strain>
    </source>
</reference>
<keyword evidence="2" id="KW-1185">Reference proteome</keyword>
<name>A0A9X1XRE5_9FLAO</name>
<gene>
    <name evidence="1" type="ORF">MW871_08425</name>
</gene>
<evidence type="ECO:0000313" key="1">
    <source>
        <dbReference type="EMBL" id="MCK8141917.1"/>
    </source>
</evidence>
<evidence type="ECO:0000313" key="2">
    <source>
        <dbReference type="Proteomes" id="UP001139260"/>
    </source>
</evidence>
<protein>
    <submittedName>
        <fullName evidence="1">Uncharacterized protein</fullName>
    </submittedName>
</protein>
<sequence>MNKSPIAILTTVANFELYQKTVQLFPKNVQKYVIDGRNGMHGIHSILFMINKLKGKGIEWLVMADEDVVFKNSEAVFSIIEKMKNNDITVCGVRDGGIISHRNYNPYLINTFFSILNFKEIEVIWNEKEMLSNQFLTENEFDDEVAKLFYEYDISSLYEPYYCFYLWLRRKGKKFLFLDSVMEEDGVSNNVIFNDEIILCHTWYARSYGLSKKHTKRINNLLGKALNFEINRKQQKSKIIFYKKKTFAIEQMIKKQYRRICLKLK</sequence>
<organism evidence="1 2">
    <name type="scientific">Flavobacterium pygoscelis</name>
    <dbReference type="NCBI Taxonomy" id="2893176"/>
    <lineage>
        <taxon>Bacteria</taxon>
        <taxon>Pseudomonadati</taxon>
        <taxon>Bacteroidota</taxon>
        <taxon>Flavobacteriia</taxon>
        <taxon>Flavobacteriales</taxon>
        <taxon>Flavobacteriaceae</taxon>
        <taxon>Flavobacterium</taxon>
    </lineage>
</organism>
<dbReference type="Proteomes" id="UP001139260">
    <property type="component" value="Unassembled WGS sequence"/>
</dbReference>
<proteinExistence type="predicted"/>
<dbReference type="EMBL" id="JALNUB010000004">
    <property type="protein sequence ID" value="MCK8141917.1"/>
    <property type="molecule type" value="Genomic_DNA"/>
</dbReference>
<comment type="caution">
    <text evidence="1">The sequence shown here is derived from an EMBL/GenBank/DDBJ whole genome shotgun (WGS) entry which is preliminary data.</text>
</comment>
<dbReference type="RefSeq" id="WP_248428233.1">
    <property type="nucleotide sequence ID" value="NZ_JALNUB010000004.1"/>
</dbReference>
<accession>A0A9X1XRE5</accession>
<dbReference type="AlphaFoldDB" id="A0A9X1XRE5"/>